<dbReference type="Proteomes" id="UP001193680">
    <property type="component" value="Unassembled WGS sequence"/>
</dbReference>
<dbReference type="EMBL" id="JACBGI020000024">
    <property type="protein sequence ID" value="MBF6058691.1"/>
    <property type="molecule type" value="Genomic_DNA"/>
</dbReference>
<comment type="caution">
    <text evidence="2">The sequence shown here is derived from an EMBL/GenBank/DDBJ whole genome shotgun (WGS) entry which is preliminary data.</text>
</comment>
<dbReference type="Pfam" id="PF07238">
    <property type="entry name" value="PilZ"/>
    <property type="match status" value="1"/>
</dbReference>
<keyword evidence="3" id="KW-1185">Reference proteome</keyword>
<dbReference type="Gene3D" id="2.40.10.220">
    <property type="entry name" value="predicted glycosyltransferase like domains"/>
    <property type="match status" value="1"/>
</dbReference>
<evidence type="ECO:0000313" key="3">
    <source>
        <dbReference type="Proteomes" id="UP001193680"/>
    </source>
</evidence>
<dbReference type="InterPro" id="IPR009875">
    <property type="entry name" value="PilZ_domain"/>
</dbReference>
<organism evidence="2 3">
    <name type="scientific">Thiomicrorhabdus heinhorstiae</name>
    <dbReference type="NCBI Taxonomy" id="2748010"/>
    <lineage>
        <taxon>Bacteria</taxon>
        <taxon>Pseudomonadati</taxon>
        <taxon>Pseudomonadota</taxon>
        <taxon>Gammaproteobacteria</taxon>
        <taxon>Thiotrichales</taxon>
        <taxon>Piscirickettsiaceae</taxon>
        <taxon>Thiomicrorhabdus</taxon>
    </lineage>
</organism>
<proteinExistence type="predicted"/>
<sequence>MKSALQDQRNYFRIDVSLPCSYRILSQEEAQQQPLEQFDDGEQLKAFFAQNIRQIDQQFEHAVGQIQSRSTIVADALNALNMKLNLLLDSIDQKQLSASLPMKMVNLSGGGVAMQMNENIGMSDKIDLLLKPLEDEEPILVRCDVINIQPETHGGFKVALSYQNLKEEDRRKLIYFIQSKEIELAQQQRAAQQ</sequence>
<evidence type="ECO:0000313" key="2">
    <source>
        <dbReference type="EMBL" id="MBF6058691.1"/>
    </source>
</evidence>
<feature type="domain" description="PilZ" evidence="1">
    <location>
        <begin position="100"/>
        <end position="177"/>
    </location>
</feature>
<name>A0ABS0BY15_9GAMM</name>
<protein>
    <submittedName>
        <fullName evidence="2">PilZ domain-containing protein</fullName>
    </submittedName>
</protein>
<gene>
    <name evidence="2" type="ORF">H8792_010100</name>
</gene>
<reference evidence="2 3" key="1">
    <citation type="submission" date="2020-11" db="EMBL/GenBank/DDBJ databases">
        <title>Sulfur oxidizing isolate from Hospital Hole Sinkhole.</title>
        <authorList>
            <person name="Scott K.M."/>
        </authorList>
    </citation>
    <scope>NUCLEOTIDE SEQUENCE [LARGE SCALE GENOMIC DNA]</scope>
    <source>
        <strain evidence="2 3">HH1</strain>
    </source>
</reference>
<accession>A0ABS0BY15</accession>
<dbReference type="RefSeq" id="WP_185978838.1">
    <property type="nucleotide sequence ID" value="NZ_JACBGI020000024.1"/>
</dbReference>
<evidence type="ECO:0000259" key="1">
    <source>
        <dbReference type="Pfam" id="PF07238"/>
    </source>
</evidence>